<name>A0A2G9GKP1_9LAMI</name>
<keyword evidence="8" id="KW-1185">Reference proteome</keyword>
<dbReference type="GO" id="GO:0016020">
    <property type="term" value="C:membrane"/>
    <property type="evidence" value="ECO:0007669"/>
    <property type="project" value="UniProtKB-SubCell"/>
</dbReference>
<sequence>MPHNELPSPPPNRGGAAIFSTQKTLASAANLSNLLPTSTVLIFQTLKPSLSNKGICQLPKKYLTIILISFCAIICFLSSFTDSFVNSNRKLYHGIATFNGLYIFNSDDEIRSQNRRERSLETTMDNNDNNIDLSKFKIGLIDFIHAIVSMFVFLAFGFSEGDVQKCLLGRGGGGGEGKMDLVVMNLPLVFGAMASLFFVIFPTMRRGIGYGEMAKRLR</sequence>
<reference evidence="8" key="1">
    <citation type="journal article" date="2018" name="Gigascience">
        <title>Genome assembly of the Pink Ipe (Handroanthus impetiginosus, Bignoniaceae), a highly valued, ecologically keystone Neotropical timber forest tree.</title>
        <authorList>
            <person name="Silva-Junior O.B."/>
            <person name="Grattapaglia D."/>
            <person name="Novaes E."/>
            <person name="Collevatti R.G."/>
        </authorList>
    </citation>
    <scope>NUCLEOTIDE SEQUENCE [LARGE SCALE GENOMIC DNA]</scope>
    <source>
        <strain evidence="8">cv. UFG-1</strain>
    </source>
</reference>
<feature type="transmembrane region" description="Helical" evidence="6">
    <location>
        <begin position="179"/>
        <end position="201"/>
    </location>
</feature>
<comment type="subcellular location">
    <subcellularLocation>
        <location evidence="1">Membrane</location>
        <topology evidence="1">Multi-pass membrane protein</topology>
    </subcellularLocation>
</comment>
<evidence type="ECO:0000256" key="5">
    <source>
        <dbReference type="ARBA" id="ARBA00023136"/>
    </source>
</evidence>
<dbReference type="PANTHER" id="PTHR31621">
    <property type="entry name" value="PROTEIN DMP3"/>
    <property type="match status" value="1"/>
</dbReference>
<dbReference type="InterPro" id="IPR007770">
    <property type="entry name" value="DMP"/>
</dbReference>
<keyword evidence="5 6" id="KW-0472">Membrane</keyword>
<gene>
    <name evidence="7" type="ORF">CDL12_21586</name>
</gene>
<accession>A0A2G9GKP1</accession>
<proteinExistence type="inferred from homology"/>
<keyword evidence="4 6" id="KW-1133">Transmembrane helix</keyword>
<dbReference type="STRING" id="429701.A0A2G9GKP1"/>
<evidence type="ECO:0000256" key="6">
    <source>
        <dbReference type="SAM" id="Phobius"/>
    </source>
</evidence>
<keyword evidence="3 6" id="KW-0812">Transmembrane</keyword>
<dbReference type="Proteomes" id="UP000231279">
    <property type="component" value="Unassembled WGS sequence"/>
</dbReference>
<evidence type="ECO:0000256" key="3">
    <source>
        <dbReference type="ARBA" id="ARBA00022692"/>
    </source>
</evidence>
<dbReference type="PANTHER" id="PTHR31621:SF5">
    <property type="entry name" value="PROTEIN DMP10"/>
    <property type="match status" value="1"/>
</dbReference>
<organism evidence="7 8">
    <name type="scientific">Handroanthus impetiginosus</name>
    <dbReference type="NCBI Taxonomy" id="429701"/>
    <lineage>
        <taxon>Eukaryota</taxon>
        <taxon>Viridiplantae</taxon>
        <taxon>Streptophyta</taxon>
        <taxon>Embryophyta</taxon>
        <taxon>Tracheophyta</taxon>
        <taxon>Spermatophyta</taxon>
        <taxon>Magnoliopsida</taxon>
        <taxon>eudicotyledons</taxon>
        <taxon>Gunneridae</taxon>
        <taxon>Pentapetalae</taxon>
        <taxon>asterids</taxon>
        <taxon>lamiids</taxon>
        <taxon>Lamiales</taxon>
        <taxon>Bignoniaceae</taxon>
        <taxon>Crescentiina</taxon>
        <taxon>Tabebuia alliance</taxon>
        <taxon>Handroanthus</taxon>
    </lineage>
</organism>
<evidence type="ECO:0000313" key="7">
    <source>
        <dbReference type="EMBL" id="PIN05874.1"/>
    </source>
</evidence>
<evidence type="ECO:0000313" key="8">
    <source>
        <dbReference type="Proteomes" id="UP000231279"/>
    </source>
</evidence>
<comment type="caution">
    <text evidence="7">The sequence shown here is derived from an EMBL/GenBank/DDBJ whole genome shotgun (WGS) entry which is preliminary data.</text>
</comment>
<feature type="transmembrane region" description="Helical" evidence="6">
    <location>
        <begin position="140"/>
        <end position="159"/>
    </location>
</feature>
<dbReference type="GO" id="GO:0010256">
    <property type="term" value="P:endomembrane system organization"/>
    <property type="evidence" value="ECO:0007669"/>
    <property type="project" value="TreeGrafter"/>
</dbReference>
<protein>
    <submittedName>
        <fullName evidence="7">Uncharacterized protein</fullName>
    </submittedName>
</protein>
<dbReference type="AlphaFoldDB" id="A0A2G9GKP1"/>
<dbReference type="GO" id="GO:0005737">
    <property type="term" value="C:cytoplasm"/>
    <property type="evidence" value="ECO:0007669"/>
    <property type="project" value="UniProtKB-ARBA"/>
</dbReference>
<dbReference type="OrthoDB" id="657601at2759"/>
<dbReference type="EMBL" id="NKXS01004590">
    <property type="protein sequence ID" value="PIN05874.1"/>
    <property type="molecule type" value="Genomic_DNA"/>
</dbReference>
<feature type="transmembrane region" description="Helical" evidence="6">
    <location>
        <begin position="62"/>
        <end position="80"/>
    </location>
</feature>
<comment type="similarity">
    <text evidence="2">Belongs to the plant DMP1 protein family.</text>
</comment>
<evidence type="ECO:0000256" key="2">
    <source>
        <dbReference type="ARBA" id="ARBA00008707"/>
    </source>
</evidence>
<evidence type="ECO:0000256" key="4">
    <source>
        <dbReference type="ARBA" id="ARBA00022989"/>
    </source>
</evidence>
<evidence type="ECO:0000256" key="1">
    <source>
        <dbReference type="ARBA" id="ARBA00004141"/>
    </source>
</evidence>
<dbReference type="Pfam" id="PF05078">
    <property type="entry name" value="DUF679"/>
    <property type="match status" value="1"/>
</dbReference>